<dbReference type="STRING" id="266265.Bxe_B0118"/>
<reference evidence="2 3" key="1">
    <citation type="journal article" date="2006" name="Proc. Natl. Acad. Sci. U.S.A.">
        <title>Burkholderia xenovorans LB400 harbors a multi-replicon, 9.73-Mbp genome shaped for versatility.</title>
        <authorList>
            <person name="Chain P.S."/>
            <person name="Denef V.J."/>
            <person name="Konstantinidis K.T."/>
            <person name="Vergez L.M."/>
            <person name="Agullo L."/>
            <person name="Reyes V.L."/>
            <person name="Hauser L."/>
            <person name="Cordova M."/>
            <person name="Gomez L."/>
            <person name="Gonzalez M."/>
            <person name="Land M."/>
            <person name="Lao V."/>
            <person name="Larimer F."/>
            <person name="LiPuma J.J."/>
            <person name="Mahenthiralingam E."/>
            <person name="Malfatti S.A."/>
            <person name="Marx C.J."/>
            <person name="Parnell J.J."/>
            <person name="Ramette A."/>
            <person name="Richardson P."/>
            <person name="Seeger M."/>
            <person name="Smith D."/>
            <person name="Spilker T."/>
            <person name="Sul W.J."/>
            <person name="Tsoi T.V."/>
            <person name="Ulrich L.E."/>
            <person name="Zhulin I.B."/>
            <person name="Tiedje J.M."/>
        </authorList>
    </citation>
    <scope>NUCLEOTIDE SEQUENCE [LARGE SCALE GENOMIC DNA]</scope>
    <source>
        <strain evidence="2 3">LB400</strain>
    </source>
</reference>
<name>Q13JC2_PARXL</name>
<dbReference type="GO" id="GO:0008641">
    <property type="term" value="F:ubiquitin-like modifier activating enzyme activity"/>
    <property type="evidence" value="ECO:0007669"/>
    <property type="project" value="InterPro"/>
</dbReference>
<dbReference type="GO" id="GO:0061504">
    <property type="term" value="P:cyclic threonylcarbamoyladenosine biosynthetic process"/>
    <property type="evidence" value="ECO:0007669"/>
    <property type="project" value="TreeGrafter"/>
</dbReference>
<dbReference type="PATRIC" id="fig|266265.5.peg.7671"/>
<dbReference type="EMBL" id="CP000271">
    <property type="protein sequence ID" value="ABE35817.1"/>
    <property type="molecule type" value="Genomic_DNA"/>
</dbReference>
<dbReference type="PANTHER" id="PTHR43267:SF1">
    <property type="entry name" value="TRNA THREONYLCARBAMOYLADENOSINE DEHYDRATASE"/>
    <property type="match status" value="1"/>
</dbReference>
<dbReference type="Proteomes" id="UP000001817">
    <property type="component" value="Chromosome 2"/>
</dbReference>
<feature type="domain" description="THIF-type NAD/FAD binding fold" evidence="1">
    <location>
        <begin position="8"/>
        <end position="174"/>
    </location>
</feature>
<dbReference type="KEGG" id="bxb:DR64_5470"/>
<dbReference type="Pfam" id="PF00899">
    <property type="entry name" value="ThiF"/>
    <property type="match status" value="1"/>
</dbReference>
<keyword evidence="3" id="KW-1185">Reference proteome</keyword>
<sequence>MGNRHSRQSFLGPMSEERLRIASAAVIGLCGGGSHVSQQLAHIGVGDLLLIDPDRADDTNTNRMVGLTEQEADDEDYKVDVVERKLRLVNSNVKIHGFARPWQEVLDELKRCNVIFGCVDSITVREQLERFARRYAIPYIDVGMDVHGDDGRYFITGQVITSLPSRPCMRCMGFVTEAKLAAEQARYGAAGGRPQVVWPNGALASTAVGVFMSMYTPWNKDVTPAIYIEYDGNRNALAPSNRLQYLEGVQCDHFIGTEGVGDVF</sequence>
<dbReference type="InterPro" id="IPR000594">
    <property type="entry name" value="ThiF_NAD_FAD-bd"/>
</dbReference>
<dbReference type="GO" id="GO:0061503">
    <property type="term" value="F:tRNA threonylcarbamoyladenosine dehydratase"/>
    <property type="evidence" value="ECO:0007669"/>
    <property type="project" value="TreeGrafter"/>
</dbReference>
<dbReference type="RefSeq" id="WP_011493081.1">
    <property type="nucleotide sequence ID" value="NC_007952.1"/>
</dbReference>
<proteinExistence type="predicted"/>
<dbReference type="eggNOG" id="COG0476">
    <property type="taxonomic scope" value="Bacteria"/>
</dbReference>
<dbReference type="AlphaFoldDB" id="Q13JC2"/>
<dbReference type="PANTHER" id="PTHR43267">
    <property type="entry name" value="TRNA THREONYLCARBAMOYLADENOSINE DEHYDRATASE"/>
    <property type="match status" value="1"/>
</dbReference>
<dbReference type="Gene3D" id="3.40.50.720">
    <property type="entry name" value="NAD(P)-binding Rossmann-like Domain"/>
    <property type="match status" value="1"/>
</dbReference>
<protein>
    <submittedName>
        <fullName evidence="2">HesA/moeB/thiF family protein</fullName>
    </submittedName>
</protein>
<evidence type="ECO:0000313" key="3">
    <source>
        <dbReference type="Proteomes" id="UP000001817"/>
    </source>
</evidence>
<dbReference type="InterPro" id="IPR045886">
    <property type="entry name" value="ThiF/MoeB/HesA"/>
</dbReference>
<evidence type="ECO:0000259" key="1">
    <source>
        <dbReference type="Pfam" id="PF00899"/>
    </source>
</evidence>
<dbReference type="InterPro" id="IPR035985">
    <property type="entry name" value="Ubiquitin-activating_enz"/>
</dbReference>
<gene>
    <name evidence="2" type="ORF">Bxe_B0118</name>
</gene>
<evidence type="ECO:0000313" key="2">
    <source>
        <dbReference type="EMBL" id="ABE35817.1"/>
    </source>
</evidence>
<dbReference type="SUPFAM" id="SSF69572">
    <property type="entry name" value="Activating enzymes of the ubiquitin-like proteins"/>
    <property type="match status" value="1"/>
</dbReference>
<accession>Q13JC2</accession>
<dbReference type="OrthoDB" id="6377837at2"/>
<organism evidence="2 3">
    <name type="scientific">Paraburkholderia xenovorans (strain LB400)</name>
    <dbReference type="NCBI Taxonomy" id="266265"/>
    <lineage>
        <taxon>Bacteria</taxon>
        <taxon>Pseudomonadati</taxon>
        <taxon>Pseudomonadota</taxon>
        <taxon>Betaproteobacteria</taxon>
        <taxon>Burkholderiales</taxon>
        <taxon>Burkholderiaceae</taxon>
        <taxon>Paraburkholderia</taxon>
    </lineage>
</organism>
<dbReference type="CDD" id="cd01483">
    <property type="entry name" value="E1_enzyme_family"/>
    <property type="match status" value="1"/>
</dbReference>
<dbReference type="KEGG" id="bxe:Bxe_B0118"/>